<keyword evidence="6" id="KW-1185">Reference proteome</keyword>
<dbReference type="PANTHER" id="PTHR44846">
    <property type="entry name" value="MANNOSYL-D-GLYCERATE TRANSPORT/METABOLISM SYSTEM REPRESSOR MNGR-RELATED"/>
    <property type="match status" value="1"/>
</dbReference>
<dbReference type="RefSeq" id="WP_203355864.1">
    <property type="nucleotide sequence ID" value="NZ_CP069127.1"/>
</dbReference>
<feature type="domain" description="HTH gntR-type" evidence="4">
    <location>
        <begin position="5"/>
        <end position="73"/>
    </location>
</feature>
<evidence type="ECO:0000256" key="2">
    <source>
        <dbReference type="ARBA" id="ARBA00023125"/>
    </source>
</evidence>
<keyword evidence="1" id="KW-0805">Transcription regulation</keyword>
<evidence type="ECO:0000259" key="4">
    <source>
        <dbReference type="PROSITE" id="PS50949"/>
    </source>
</evidence>
<sequence length="236" mass="26959">MEQKIPLHAQLRELIREKIDEGEYAYGQPIPSERELAATYGLNRMTVRNAIEALVHEGVLKKVQGKGTFVTQSKIGSNLYKLQGFSKMLLTKGIQPSTKLLYAGKRKAGVKYASIFDIDEQAELYRIVRLRLGNDEPYTLEDTLVPYDLLPQINEYDFGVHSLYDLFAANGVDLDMAYETLTLVKIRNPEAKLLQVPPNSAVFLHECKSYDHHKRVVEFTKSYTNGQKSYFQADRH</sequence>
<dbReference type="InterPro" id="IPR011663">
    <property type="entry name" value="UTRA"/>
</dbReference>
<gene>
    <name evidence="5" type="ORF">JNE38_06890</name>
</gene>
<evidence type="ECO:0000313" key="5">
    <source>
        <dbReference type="EMBL" id="QRG68866.1"/>
    </source>
</evidence>
<accession>A0ABX7FRK5</accession>
<reference evidence="5 6" key="1">
    <citation type="submission" date="2021-01" db="EMBL/GenBank/DDBJ databases">
        <title>Identification of strong promoters based on the transcriptome of Brevibacillus choshinensis.</title>
        <authorList>
            <person name="Yao D."/>
            <person name="Zhang K."/>
            <person name="Wu J."/>
        </authorList>
    </citation>
    <scope>NUCLEOTIDE SEQUENCE [LARGE SCALE GENOMIC DNA]</scope>
    <source>
        <strain evidence="5 6">HPD31-SP3</strain>
    </source>
</reference>
<dbReference type="InterPro" id="IPR000524">
    <property type="entry name" value="Tscrpt_reg_HTH_GntR"/>
</dbReference>
<dbReference type="Gene3D" id="3.40.1410.10">
    <property type="entry name" value="Chorismate lyase-like"/>
    <property type="match status" value="1"/>
</dbReference>
<dbReference type="PANTHER" id="PTHR44846:SF1">
    <property type="entry name" value="MANNOSYL-D-GLYCERATE TRANSPORT_METABOLISM SYSTEM REPRESSOR MNGR-RELATED"/>
    <property type="match status" value="1"/>
</dbReference>
<name>A0ABX7FRK5_BRECH</name>
<keyword evidence="2" id="KW-0238">DNA-binding</keyword>
<evidence type="ECO:0000313" key="6">
    <source>
        <dbReference type="Proteomes" id="UP000596248"/>
    </source>
</evidence>
<dbReference type="Pfam" id="PF07702">
    <property type="entry name" value="UTRA"/>
    <property type="match status" value="1"/>
</dbReference>
<dbReference type="Proteomes" id="UP000596248">
    <property type="component" value="Chromosome"/>
</dbReference>
<dbReference type="PRINTS" id="PR00035">
    <property type="entry name" value="HTHGNTR"/>
</dbReference>
<dbReference type="EMBL" id="CP069127">
    <property type="protein sequence ID" value="QRG68866.1"/>
    <property type="molecule type" value="Genomic_DNA"/>
</dbReference>
<dbReference type="PROSITE" id="PS50949">
    <property type="entry name" value="HTH_GNTR"/>
    <property type="match status" value="1"/>
</dbReference>
<dbReference type="SUPFAM" id="SSF64288">
    <property type="entry name" value="Chorismate lyase-like"/>
    <property type="match status" value="1"/>
</dbReference>
<evidence type="ECO:0000256" key="3">
    <source>
        <dbReference type="ARBA" id="ARBA00023163"/>
    </source>
</evidence>
<dbReference type="CDD" id="cd07377">
    <property type="entry name" value="WHTH_GntR"/>
    <property type="match status" value="1"/>
</dbReference>
<dbReference type="InterPro" id="IPR028978">
    <property type="entry name" value="Chorismate_lyase_/UTRA_dom_sf"/>
</dbReference>
<keyword evidence="3" id="KW-0804">Transcription</keyword>
<dbReference type="Pfam" id="PF00392">
    <property type="entry name" value="GntR"/>
    <property type="match status" value="1"/>
</dbReference>
<organism evidence="5 6">
    <name type="scientific">Brevibacillus choshinensis</name>
    <dbReference type="NCBI Taxonomy" id="54911"/>
    <lineage>
        <taxon>Bacteria</taxon>
        <taxon>Bacillati</taxon>
        <taxon>Bacillota</taxon>
        <taxon>Bacilli</taxon>
        <taxon>Bacillales</taxon>
        <taxon>Paenibacillaceae</taxon>
        <taxon>Brevibacillus</taxon>
    </lineage>
</organism>
<dbReference type="Gene3D" id="1.10.10.10">
    <property type="entry name" value="Winged helix-like DNA-binding domain superfamily/Winged helix DNA-binding domain"/>
    <property type="match status" value="1"/>
</dbReference>
<dbReference type="SMART" id="SM00345">
    <property type="entry name" value="HTH_GNTR"/>
    <property type="match status" value="1"/>
</dbReference>
<dbReference type="InterPro" id="IPR036388">
    <property type="entry name" value="WH-like_DNA-bd_sf"/>
</dbReference>
<protein>
    <submittedName>
        <fullName evidence="5">GntR family transcriptional regulator</fullName>
    </submittedName>
</protein>
<dbReference type="InterPro" id="IPR050679">
    <property type="entry name" value="Bact_HTH_transcr_reg"/>
</dbReference>
<dbReference type="SUPFAM" id="SSF46785">
    <property type="entry name" value="Winged helix' DNA-binding domain"/>
    <property type="match status" value="1"/>
</dbReference>
<evidence type="ECO:0000256" key="1">
    <source>
        <dbReference type="ARBA" id="ARBA00023015"/>
    </source>
</evidence>
<proteinExistence type="predicted"/>
<dbReference type="SMART" id="SM00866">
    <property type="entry name" value="UTRA"/>
    <property type="match status" value="1"/>
</dbReference>
<dbReference type="InterPro" id="IPR036390">
    <property type="entry name" value="WH_DNA-bd_sf"/>
</dbReference>